<dbReference type="FunFam" id="3.30.2090.10:FF:000001">
    <property type="entry name" value="Efflux pump membrane transporter"/>
    <property type="match status" value="1"/>
</dbReference>
<keyword evidence="3 9" id="KW-0813">Transport</keyword>
<accession>A0A2X2CZD5</accession>
<keyword evidence="13" id="KW-1185">Reference proteome</keyword>
<feature type="transmembrane region" description="Helical" evidence="9">
    <location>
        <begin position="438"/>
        <end position="459"/>
    </location>
</feature>
<feature type="transmembrane region" description="Helical" evidence="9">
    <location>
        <begin position="367"/>
        <end position="388"/>
    </location>
</feature>
<dbReference type="Pfam" id="PF00873">
    <property type="entry name" value="ACR_tran"/>
    <property type="match status" value="1"/>
</dbReference>
<dbReference type="FunFam" id="1.20.1640.10:FF:000001">
    <property type="entry name" value="Efflux pump membrane transporter"/>
    <property type="match status" value="1"/>
</dbReference>
<feature type="transmembrane region" description="Helical" evidence="9">
    <location>
        <begin position="471"/>
        <end position="498"/>
    </location>
</feature>
<comment type="subcellular location">
    <subcellularLocation>
        <location evidence="1 9">Cell inner membrane</location>
        <topology evidence="1 9">Multi-pass membrane protein</topology>
    </subcellularLocation>
</comment>
<dbReference type="InterPro" id="IPR001036">
    <property type="entry name" value="Acrflvin-R"/>
</dbReference>
<dbReference type="EMBL" id="UAUF01000014">
    <property type="protein sequence ID" value="SPZ13418.1"/>
    <property type="molecule type" value="Genomic_DNA"/>
</dbReference>
<dbReference type="AlphaFoldDB" id="A0A2X2CZD5"/>
<dbReference type="EMBL" id="JADMCD010000012">
    <property type="protein sequence ID" value="MBF8642909.1"/>
    <property type="molecule type" value="Genomic_DNA"/>
</dbReference>
<dbReference type="PRINTS" id="PR00702">
    <property type="entry name" value="ACRIFLAVINRP"/>
</dbReference>
<evidence type="ECO:0000256" key="9">
    <source>
        <dbReference type="RuleBase" id="RU364070"/>
    </source>
</evidence>
<evidence type="ECO:0000256" key="4">
    <source>
        <dbReference type="ARBA" id="ARBA00022475"/>
    </source>
</evidence>
<feature type="transmembrane region" description="Helical" evidence="9">
    <location>
        <begin position="394"/>
        <end position="417"/>
    </location>
</feature>
<dbReference type="GO" id="GO:0015562">
    <property type="term" value="F:efflux transmembrane transporter activity"/>
    <property type="evidence" value="ECO:0007669"/>
    <property type="project" value="InterPro"/>
</dbReference>
<reference evidence="10 13" key="2">
    <citation type="submission" date="2020-10" db="EMBL/GenBank/DDBJ databases">
        <title>Genome sequences of Pseudomonas isolates.</title>
        <authorList>
            <person name="Wessels L."/>
            <person name="Reich F."/>
            <person name="Hammerl J."/>
        </authorList>
    </citation>
    <scope>NUCLEOTIDE SEQUENCE [LARGE SCALE GENOMIC DNA]</scope>
    <source>
        <strain evidence="10 13">20-MO00624-0</strain>
    </source>
</reference>
<evidence type="ECO:0000313" key="11">
    <source>
        <dbReference type="EMBL" id="SPZ13418.1"/>
    </source>
</evidence>
<dbReference type="FunFam" id="3.30.2090.10:FF:000002">
    <property type="entry name" value="Efflux pump membrane transporter"/>
    <property type="match status" value="1"/>
</dbReference>
<dbReference type="FunFam" id="3.30.70.1430:FF:000001">
    <property type="entry name" value="Efflux pump membrane transporter"/>
    <property type="match status" value="1"/>
</dbReference>
<keyword evidence="8 9" id="KW-0472">Membrane</keyword>
<dbReference type="NCBIfam" id="TIGR00915">
    <property type="entry name" value="2A0602"/>
    <property type="match status" value="1"/>
</dbReference>
<gene>
    <name evidence="11" type="primary">ttgB</name>
    <name evidence="10" type="ORF">IRZ65_19770</name>
    <name evidence="11" type="ORF">NCTC11842_05160</name>
</gene>
<evidence type="ECO:0000313" key="12">
    <source>
        <dbReference type="Proteomes" id="UP000250443"/>
    </source>
</evidence>
<dbReference type="Gene3D" id="3.30.2090.10">
    <property type="entry name" value="Multidrug efflux transporter AcrB TolC docking domain, DN and DC subdomains"/>
    <property type="match status" value="2"/>
</dbReference>
<dbReference type="Proteomes" id="UP000250443">
    <property type="component" value="Unassembled WGS sequence"/>
</dbReference>
<organism evidence="11 12">
    <name type="scientific">Pseudomonas luteola</name>
    <dbReference type="NCBI Taxonomy" id="47886"/>
    <lineage>
        <taxon>Bacteria</taxon>
        <taxon>Pseudomonadati</taxon>
        <taxon>Pseudomonadota</taxon>
        <taxon>Gammaproteobacteria</taxon>
        <taxon>Pseudomonadales</taxon>
        <taxon>Pseudomonadaceae</taxon>
        <taxon>Pseudomonas</taxon>
    </lineage>
</organism>
<feature type="transmembrane region" description="Helical" evidence="9">
    <location>
        <begin position="12"/>
        <end position="31"/>
    </location>
</feature>
<protein>
    <recommendedName>
        <fullName evidence="9">Efflux pump membrane transporter</fullName>
    </recommendedName>
</protein>
<reference evidence="11 12" key="1">
    <citation type="submission" date="2018-06" db="EMBL/GenBank/DDBJ databases">
        <authorList>
            <consortium name="Pathogen Informatics"/>
            <person name="Doyle S."/>
        </authorList>
    </citation>
    <scope>NUCLEOTIDE SEQUENCE [LARGE SCALE GENOMIC DNA]</scope>
    <source>
        <strain evidence="11 12">NCTC11842</strain>
    </source>
</reference>
<dbReference type="InterPro" id="IPR027463">
    <property type="entry name" value="AcrB_DN_DC_subdom"/>
</dbReference>
<dbReference type="GO" id="GO:0042910">
    <property type="term" value="F:xenobiotic transmembrane transporter activity"/>
    <property type="evidence" value="ECO:0007669"/>
    <property type="project" value="TreeGrafter"/>
</dbReference>
<sequence length="1044" mass="112737">MFAHFFIKRPVFAWVISIVIMLFGVLAIRTLPIAQYPDVAPPAISVSASYSGASAETMENSVTQILEQQLKGLHGLQSFSASSSSTGRTSITVTFNQGIDPDNAQIQVQNKVQQALTRLPSEVQRQGVSVTKAQNDFLLIMALYDDTDRSSSTDISDYMASNLQDPISRVAGVGDVQIFGSEYAMRIWLDPSKLATYGLMPSDITAAMQAQNTQVSAGQIGGLPSPPDQELNATVTAQSRLRTPQQFRDIILKSDSSGAHVHLGDVARVELGSESYGIVTRLNGHAAAGLAVKLAPGSNALSTAEGVKALAQELSSNFPEGYHLEFPLDSTEFIKLSVHEVIKTLFEAIALVVVVMFIFLQSWRATLIPAISVPVVLLGTFGVLWIAGYSINTLTLFGVVLSIGLLVDDTIVVVENVERLMTERKLSALDATMESMTEINSALIGIAMVLSAVFLPMAFFGGSTGVIYRQFSITIVASMVLSVFIALTLTPALCATLLKPAEHRAHSGFFGWFNRTFNKNLNRYEHGVTGVLKRPVRFMLIYGCLGAVLVVLYMRLPSGFLPTEDQGSNMVQFTLPVGASQKRSLEVGKTIERHYLETEKDNTKAIFTIVGFGFGGSGQNTGLAFVALKDWSERTDEKDRADSISNRAMATFYRSRDAQIYALTPPAIQGLGQSSGFTFQLQASATTDRAQLLGFRNQLLGLAAAEPSLAAVRPSGLEETPQLKIDIDQSKAVSSGLALSDINSTLSAAWGSTYINDFIDRGRVKRVYMQGDAPFRSQPDDLYQWYVRGQSNAMTPFSAFATTHWERGPDNLERFNGLASYAIQGQGAPGVSSGEAMDTMEHLANQLPQGTTFAWSDLSYQERESSGQAIRLYALSILIVFLCLAALYNSWSIPFSVLMVIPLGIVGTILAATLRGLENDVFFQVALITTIGLAAKNAILIVEFAEAAEQRGLSIWNAALEGARLRLRPIVMTSLAFMAGVLPLAVATGAGANSRISIGTGIIGGTLTATVLAIFFVPLFFVLVRGLAIRFQKSKTPSTSQETP</sequence>
<evidence type="ECO:0000256" key="7">
    <source>
        <dbReference type="ARBA" id="ARBA00022989"/>
    </source>
</evidence>
<keyword evidence="4" id="KW-1003">Cell membrane</keyword>
<dbReference type="RefSeq" id="WP_073450845.1">
    <property type="nucleotide sequence ID" value="NZ_FQYS01000027.1"/>
</dbReference>
<evidence type="ECO:0000256" key="1">
    <source>
        <dbReference type="ARBA" id="ARBA00004429"/>
    </source>
</evidence>
<dbReference type="PANTHER" id="PTHR32063:SF32">
    <property type="entry name" value="AMINOGLYCOSIDE EFFLUX PUMP-RELATED"/>
    <property type="match status" value="1"/>
</dbReference>
<dbReference type="Gene3D" id="1.20.1640.10">
    <property type="entry name" value="Multidrug efflux transporter AcrB transmembrane domain"/>
    <property type="match status" value="2"/>
</dbReference>
<feature type="transmembrane region" description="Helical" evidence="9">
    <location>
        <begin position="998"/>
        <end position="1024"/>
    </location>
</feature>
<name>A0A2X2CZD5_PSELU</name>
<dbReference type="Gene3D" id="3.30.70.1440">
    <property type="entry name" value="Multidrug efflux transporter AcrB pore domain"/>
    <property type="match status" value="1"/>
</dbReference>
<dbReference type="GO" id="GO:0005886">
    <property type="term" value="C:plasma membrane"/>
    <property type="evidence" value="ECO:0007669"/>
    <property type="project" value="UniProtKB-SubCell"/>
</dbReference>
<dbReference type="SUPFAM" id="SSF82866">
    <property type="entry name" value="Multidrug efflux transporter AcrB transmembrane domain"/>
    <property type="match status" value="2"/>
</dbReference>
<evidence type="ECO:0000313" key="13">
    <source>
        <dbReference type="Proteomes" id="UP000626180"/>
    </source>
</evidence>
<feature type="transmembrane region" description="Helical" evidence="9">
    <location>
        <begin position="970"/>
        <end position="992"/>
    </location>
</feature>
<dbReference type="GO" id="GO:0009636">
    <property type="term" value="P:response to toxic substance"/>
    <property type="evidence" value="ECO:0007669"/>
    <property type="project" value="UniProtKB-ARBA"/>
</dbReference>
<keyword evidence="6 9" id="KW-0812">Transmembrane</keyword>
<comment type="caution">
    <text evidence="9">Lacks conserved residue(s) required for the propagation of feature annotation.</text>
</comment>
<dbReference type="NCBIfam" id="NF000282">
    <property type="entry name" value="RND_permease_1"/>
    <property type="match status" value="1"/>
</dbReference>
<dbReference type="SUPFAM" id="SSF82714">
    <property type="entry name" value="Multidrug efflux transporter AcrB TolC docking domain, DN and DC subdomains"/>
    <property type="match status" value="2"/>
</dbReference>
<feature type="transmembrane region" description="Helical" evidence="9">
    <location>
        <begin position="538"/>
        <end position="556"/>
    </location>
</feature>
<dbReference type="InterPro" id="IPR004764">
    <property type="entry name" value="MdtF-like"/>
</dbReference>
<comment type="similarity">
    <text evidence="2 9">Belongs to the resistance-nodulation-cell division (RND) (TC 2.A.6) family.</text>
</comment>
<evidence type="ECO:0000256" key="8">
    <source>
        <dbReference type="ARBA" id="ARBA00023136"/>
    </source>
</evidence>
<dbReference type="Gene3D" id="3.30.70.1430">
    <property type="entry name" value="Multidrug efflux transporter AcrB pore domain"/>
    <property type="match status" value="2"/>
</dbReference>
<feature type="transmembrane region" description="Helical" evidence="9">
    <location>
        <begin position="341"/>
        <end position="360"/>
    </location>
</feature>
<evidence type="ECO:0000256" key="3">
    <source>
        <dbReference type="ARBA" id="ARBA00022448"/>
    </source>
</evidence>
<evidence type="ECO:0000256" key="2">
    <source>
        <dbReference type="ARBA" id="ARBA00010942"/>
    </source>
</evidence>
<evidence type="ECO:0000256" key="5">
    <source>
        <dbReference type="ARBA" id="ARBA00022519"/>
    </source>
</evidence>
<dbReference type="Gene3D" id="3.30.70.1320">
    <property type="entry name" value="Multidrug efflux transporter AcrB pore domain like"/>
    <property type="match status" value="1"/>
</dbReference>
<dbReference type="Proteomes" id="UP000626180">
    <property type="component" value="Unassembled WGS sequence"/>
</dbReference>
<feature type="transmembrane region" description="Helical" evidence="9">
    <location>
        <begin position="870"/>
        <end position="888"/>
    </location>
</feature>
<feature type="transmembrane region" description="Helical" evidence="9">
    <location>
        <begin position="895"/>
        <end position="915"/>
    </location>
</feature>
<evidence type="ECO:0000313" key="10">
    <source>
        <dbReference type="EMBL" id="MBF8642909.1"/>
    </source>
</evidence>
<evidence type="ECO:0000256" key="6">
    <source>
        <dbReference type="ARBA" id="ARBA00022692"/>
    </source>
</evidence>
<proteinExistence type="inferred from homology"/>
<keyword evidence="7 9" id="KW-1133">Transmembrane helix</keyword>
<keyword evidence="5 9" id="KW-0997">Cell inner membrane</keyword>
<dbReference type="SUPFAM" id="SSF82693">
    <property type="entry name" value="Multidrug efflux transporter AcrB pore domain, PN1, PN2, PC1 and PC2 subdomains"/>
    <property type="match status" value="4"/>
</dbReference>
<dbReference type="PANTHER" id="PTHR32063">
    <property type="match status" value="1"/>
</dbReference>